<dbReference type="Gene3D" id="3.40.50.150">
    <property type="entry name" value="Vaccinia Virus protein VP39"/>
    <property type="match status" value="1"/>
</dbReference>
<keyword evidence="2" id="KW-0808">Transferase</keyword>
<feature type="domain" description="Methyltransferase type 12" evidence="1">
    <location>
        <begin position="54"/>
        <end position="147"/>
    </location>
</feature>
<keyword evidence="2" id="KW-0489">Methyltransferase</keyword>
<dbReference type="RefSeq" id="WP_133870219.1">
    <property type="nucleotide sequence ID" value="NZ_SOAU01000001.1"/>
</dbReference>
<sequence length="399" mass="43361">MTDPIVAFYDRHPYPPPVDDLDAIASRSSTGPDRVAHHLIWPDRAPDSTGSILVAGCGTAQAARHALRNPDAEVVGIDVSATAIEHTRRLIDRHHITNLRIEQLAIEDVDRLGRRFDHIVCTGVLHHLDDPAVGLAALRSVLAPHGAITLMVYAPYGRTGIYLLQEYCRRLGLSTDPADITELVATLGELPDGHPLSRLLRTSPDFQHDDALADALLNPRDRAYAVPELLALIEGADLRFGRWERQAPYLPDCGSISETPHAARIAALPTHEQYAAVELFRGTIERHTVIAFAADGHASGHVPFDRADRLVPIPIPTVIAVDDPTRLPPGAAAALLNRAHTFTDLVMFVDDDELARFRAIDGVRTIGELGNGARALVERLWRHDLVVVDATATTPAAAG</sequence>
<gene>
    <name evidence="2" type="ORF">BDK89_3585</name>
</gene>
<evidence type="ECO:0000313" key="3">
    <source>
        <dbReference type="Proteomes" id="UP000294558"/>
    </source>
</evidence>
<dbReference type="InterPro" id="IPR029063">
    <property type="entry name" value="SAM-dependent_MTases_sf"/>
</dbReference>
<dbReference type="GO" id="GO:0032259">
    <property type="term" value="P:methylation"/>
    <property type="evidence" value="ECO:0007669"/>
    <property type="project" value="UniProtKB-KW"/>
</dbReference>
<dbReference type="SUPFAM" id="SSF53335">
    <property type="entry name" value="S-adenosyl-L-methionine-dependent methyltransferases"/>
    <property type="match status" value="1"/>
</dbReference>
<comment type="caution">
    <text evidence="2">The sequence shown here is derived from an EMBL/GenBank/DDBJ whole genome shotgun (WGS) entry which is preliminary data.</text>
</comment>
<reference evidence="2 3" key="1">
    <citation type="submission" date="2019-03" db="EMBL/GenBank/DDBJ databases">
        <title>Sequencing the genomes of 1000 actinobacteria strains.</title>
        <authorList>
            <person name="Klenk H.-P."/>
        </authorList>
    </citation>
    <scope>NUCLEOTIDE SEQUENCE [LARGE SCALE GENOMIC DNA]</scope>
    <source>
        <strain evidence="2 3">DSM 18936</strain>
    </source>
</reference>
<organism evidence="2 3">
    <name type="scientific">Ilumatobacter fluminis</name>
    <dbReference type="NCBI Taxonomy" id="467091"/>
    <lineage>
        <taxon>Bacteria</taxon>
        <taxon>Bacillati</taxon>
        <taxon>Actinomycetota</taxon>
        <taxon>Acidimicrobiia</taxon>
        <taxon>Acidimicrobiales</taxon>
        <taxon>Ilumatobacteraceae</taxon>
        <taxon>Ilumatobacter</taxon>
    </lineage>
</organism>
<evidence type="ECO:0000259" key="1">
    <source>
        <dbReference type="Pfam" id="PF08242"/>
    </source>
</evidence>
<dbReference type="OrthoDB" id="6064711at2"/>
<protein>
    <submittedName>
        <fullName evidence="2">Methyltransferase family protein</fullName>
    </submittedName>
</protein>
<dbReference type="Pfam" id="PF08242">
    <property type="entry name" value="Methyltransf_12"/>
    <property type="match status" value="1"/>
</dbReference>
<dbReference type="PANTHER" id="PTHR43464">
    <property type="entry name" value="METHYLTRANSFERASE"/>
    <property type="match status" value="1"/>
</dbReference>
<accession>A0A4R7I312</accession>
<dbReference type="GO" id="GO:0008168">
    <property type="term" value="F:methyltransferase activity"/>
    <property type="evidence" value="ECO:0007669"/>
    <property type="project" value="UniProtKB-KW"/>
</dbReference>
<dbReference type="CDD" id="cd02440">
    <property type="entry name" value="AdoMet_MTases"/>
    <property type="match status" value="1"/>
</dbReference>
<proteinExistence type="predicted"/>
<dbReference type="AlphaFoldDB" id="A0A4R7I312"/>
<name>A0A4R7I312_9ACTN</name>
<dbReference type="InterPro" id="IPR013217">
    <property type="entry name" value="Methyltransf_12"/>
</dbReference>
<dbReference type="PANTHER" id="PTHR43464:SF94">
    <property type="entry name" value="MALONYL-[ACYL-CARRIER PROTEIN] O-METHYLTRANSFERASE"/>
    <property type="match status" value="1"/>
</dbReference>
<evidence type="ECO:0000313" key="2">
    <source>
        <dbReference type="EMBL" id="TDT17971.1"/>
    </source>
</evidence>
<keyword evidence="3" id="KW-1185">Reference proteome</keyword>
<dbReference type="EMBL" id="SOAU01000001">
    <property type="protein sequence ID" value="TDT17971.1"/>
    <property type="molecule type" value="Genomic_DNA"/>
</dbReference>
<dbReference type="Proteomes" id="UP000294558">
    <property type="component" value="Unassembled WGS sequence"/>
</dbReference>